<evidence type="ECO:0000313" key="2">
    <source>
        <dbReference type="Proteomes" id="UP000192257"/>
    </source>
</evidence>
<sequence length="108" mass="12031">MGKNFPACGRRMVRRYLLQMARNSFNKYGFALLAKPTFPEPAVGVLVSHWNPNFLGISSTPLAPRPLCHGFCDKPMAFVGVFWLFQHFCSAPFVLGRSCSICCNNSNA</sequence>
<dbReference type="VEuPathDB" id="TriTrypDB:TM35_000381690"/>
<organism evidence="1 2">
    <name type="scientific">Trypanosoma theileri</name>
    <dbReference type="NCBI Taxonomy" id="67003"/>
    <lineage>
        <taxon>Eukaryota</taxon>
        <taxon>Discoba</taxon>
        <taxon>Euglenozoa</taxon>
        <taxon>Kinetoplastea</taxon>
        <taxon>Metakinetoplastina</taxon>
        <taxon>Trypanosomatida</taxon>
        <taxon>Trypanosomatidae</taxon>
        <taxon>Trypanosoma</taxon>
    </lineage>
</organism>
<protein>
    <submittedName>
        <fullName evidence="1">Uncharacterized protein</fullName>
    </submittedName>
</protein>
<accession>A0A1X0NJZ8</accession>
<proteinExistence type="predicted"/>
<gene>
    <name evidence="1" type="ORF">TM35_000381690</name>
</gene>
<keyword evidence="2" id="KW-1185">Reference proteome</keyword>
<reference evidence="1 2" key="1">
    <citation type="submission" date="2017-03" db="EMBL/GenBank/DDBJ databases">
        <title>An alternative strategy for trypanosome survival in the mammalian bloodstream revealed through genome and transcriptome analysis of the ubiquitous bovine parasite Trypanosoma (Megatrypanum) theileri.</title>
        <authorList>
            <person name="Kelly S."/>
            <person name="Ivens A."/>
            <person name="Mott A."/>
            <person name="O'Neill E."/>
            <person name="Emms D."/>
            <person name="Macleod O."/>
            <person name="Voorheis P."/>
            <person name="Matthews J."/>
            <person name="Matthews K."/>
            <person name="Carrington M."/>
        </authorList>
    </citation>
    <scope>NUCLEOTIDE SEQUENCE [LARGE SCALE GENOMIC DNA]</scope>
    <source>
        <strain evidence="1">Edinburgh</strain>
    </source>
</reference>
<evidence type="ECO:0000313" key="1">
    <source>
        <dbReference type="EMBL" id="ORC85094.1"/>
    </source>
</evidence>
<dbReference type="AlphaFoldDB" id="A0A1X0NJZ8"/>
<dbReference type="Proteomes" id="UP000192257">
    <property type="component" value="Unassembled WGS sequence"/>
</dbReference>
<dbReference type="EMBL" id="NBCO01000038">
    <property type="protein sequence ID" value="ORC85094.1"/>
    <property type="molecule type" value="Genomic_DNA"/>
</dbReference>
<dbReference type="GeneID" id="39989363"/>
<comment type="caution">
    <text evidence="1">The sequence shown here is derived from an EMBL/GenBank/DDBJ whole genome shotgun (WGS) entry which is preliminary data.</text>
</comment>
<name>A0A1X0NJZ8_9TRYP</name>
<dbReference type="RefSeq" id="XP_028879160.1">
    <property type="nucleotide sequence ID" value="XM_029029583.1"/>
</dbReference>